<evidence type="ECO:0000313" key="7">
    <source>
        <dbReference type="EMBL" id="EDM27944.1"/>
    </source>
</evidence>
<gene>
    <name evidence="7" type="ORF">LNTAR_01045</name>
</gene>
<dbReference type="STRING" id="313628.LNTAR_01045"/>
<keyword evidence="4" id="KW-0443">Lipid metabolism</keyword>
<evidence type="ECO:0000259" key="6">
    <source>
        <dbReference type="SMART" id="SM00563"/>
    </source>
</evidence>
<evidence type="ECO:0000256" key="5">
    <source>
        <dbReference type="ARBA" id="ARBA00023315"/>
    </source>
</evidence>
<evidence type="ECO:0000256" key="3">
    <source>
        <dbReference type="ARBA" id="ARBA00022679"/>
    </source>
</evidence>
<evidence type="ECO:0000256" key="4">
    <source>
        <dbReference type="ARBA" id="ARBA00023098"/>
    </source>
</evidence>
<dbReference type="InterPro" id="IPR016181">
    <property type="entry name" value="Acyl_CoA_acyltransferase"/>
</dbReference>
<evidence type="ECO:0000256" key="1">
    <source>
        <dbReference type="ARBA" id="ARBA00005189"/>
    </source>
</evidence>
<dbReference type="Proteomes" id="UP000004947">
    <property type="component" value="Unassembled WGS sequence"/>
</dbReference>
<evidence type="ECO:0000256" key="2">
    <source>
        <dbReference type="ARBA" id="ARBA00022516"/>
    </source>
</evidence>
<comment type="pathway">
    <text evidence="1">Lipid metabolism.</text>
</comment>
<keyword evidence="3" id="KW-0808">Transferase</keyword>
<dbReference type="SUPFAM" id="SSF55729">
    <property type="entry name" value="Acyl-CoA N-acyltransferases (Nat)"/>
    <property type="match status" value="1"/>
</dbReference>
<dbReference type="SUPFAM" id="SSF69593">
    <property type="entry name" value="Glycerol-3-phosphate (1)-acyltransferase"/>
    <property type="match status" value="1"/>
</dbReference>
<dbReference type="GO" id="GO:0016746">
    <property type="term" value="F:acyltransferase activity"/>
    <property type="evidence" value="ECO:0007669"/>
    <property type="project" value="UniProtKB-KW"/>
</dbReference>
<dbReference type="Pfam" id="PF13444">
    <property type="entry name" value="Acetyltransf_5"/>
    <property type="match status" value="1"/>
</dbReference>
<dbReference type="SMART" id="SM00563">
    <property type="entry name" value="PlsC"/>
    <property type="match status" value="1"/>
</dbReference>
<feature type="domain" description="Phospholipid/glycerol acyltransferase" evidence="6">
    <location>
        <begin position="85"/>
        <end position="206"/>
    </location>
</feature>
<accession>A6DKP6</accession>
<keyword evidence="2" id="KW-0444">Lipid biosynthesis</keyword>
<organism evidence="7 8">
    <name type="scientific">Lentisphaera araneosa HTCC2155</name>
    <dbReference type="NCBI Taxonomy" id="313628"/>
    <lineage>
        <taxon>Bacteria</taxon>
        <taxon>Pseudomonadati</taxon>
        <taxon>Lentisphaerota</taxon>
        <taxon>Lentisphaeria</taxon>
        <taxon>Lentisphaerales</taxon>
        <taxon>Lentisphaeraceae</taxon>
        <taxon>Lentisphaera</taxon>
    </lineage>
</organism>
<dbReference type="InterPro" id="IPR045746">
    <property type="entry name" value="ACT14924-like_Acyltransf_dom"/>
</dbReference>
<dbReference type="Gene3D" id="3.40.630.30">
    <property type="match status" value="1"/>
</dbReference>
<dbReference type="GO" id="GO:0006629">
    <property type="term" value="P:lipid metabolic process"/>
    <property type="evidence" value="ECO:0007669"/>
    <property type="project" value="UniProtKB-KW"/>
</dbReference>
<dbReference type="EMBL" id="ABCK01000007">
    <property type="protein sequence ID" value="EDM27944.1"/>
    <property type="molecule type" value="Genomic_DNA"/>
</dbReference>
<dbReference type="Pfam" id="PF01553">
    <property type="entry name" value="Acyltransferase"/>
    <property type="match status" value="1"/>
</dbReference>
<dbReference type="CDD" id="cd07986">
    <property type="entry name" value="LPLAT_ACT14924-like"/>
    <property type="match status" value="1"/>
</dbReference>
<evidence type="ECO:0000313" key="8">
    <source>
        <dbReference type="Proteomes" id="UP000004947"/>
    </source>
</evidence>
<keyword evidence="5" id="KW-0012">Acyltransferase</keyword>
<keyword evidence="8" id="KW-1185">Reference proteome</keyword>
<comment type="caution">
    <text evidence="7">The sequence shown here is derived from an EMBL/GenBank/DDBJ whole genome shotgun (WGS) entry which is preliminary data.</text>
</comment>
<dbReference type="eggNOG" id="COG3176">
    <property type="taxonomic scope" value="Bacteria"/>
</dbReference>
<proteinExistence type="predicted"/>
<sequence length="588" mass="67046">MIKAEKDNVKIGIESLLDKEQNKLLSLTAPVFNKVLSIDKLNDIYQQTRHVKETKKFVESFFEKINLTVKVKKEQIANIPKDGPVMIVANHPYGGIDGMMLMGILKDLRPDIKALANKFISQIDHFNQDCFFVDAFSKGSDQNRKPLMDSIKWLKKGGLLAVFPAGSVANFKPQYGSVSDDDWNPGIFRIAKMTGATVVTMHFSGRNSLLFNAMGAVHPAFRTALLPREFAKKGRKVTISIGKPIPPSSIKRWDDDDRGINYLRLQTLLLGEKVNKNKDFDYSNTDQEPIIQEIDREKLNKEIESLPADCHLLSYKDIEVYCATMKQMPQTMLEIGRLREITFRQAGEGSGFSCDIDKFDKHYYQLFMWNRVEKEVVGAYRMGLVDKLVDKGGIKKLYTSKFYRYTDNFIAKHKNAVELGRSFVRPEYQRKPFSLLLLWKGIGTWIMRNPSYRYLFGGVSVSSLYSPLSRAVIASSLVKDEYKLEPCDKRKSLKLSKEAYSLCRRLQVSNPEELSSLIKHLEADGKDIPPLIKHYMKMGGTFSSFSIDEEFGGTLDGLILVDLPNSPIKSLKNYLGDNYPEYTKRHLD</sequence>
<dbReference type="InterPro" id="IPR002123">
    <property type="entry name" value="Plipid/glycerol_acylTrfase"/>
</dbReference>
<dbReference type="PANTHER" id="PTHR37323:SF1">
    <property type="entry name" value="L-ORNITHINE N(ALPHA)-ACYLTRANSFERASE"/>
    <property type="match status" value="1"/>
</dbReference>
<protein>
    <recommendedName>
        <fullName evidence="6">Phospholipid/glycerol acyltransferase domain-containing protein</fullName>
    </recommendedName>
</protein>
<dbReference type="eggNOG" id="COG0204">
    <property type="taxonomic scope" value="Bacteria"/>
</dbReference>
<dbReference type="AlphaFoldDB" id="A6DKP6"/>
<name>A6DKP6_9BACT</name>
<dbReference type="InterPro" id="IPR052351">
    <property type="entry name" value="Ornithine_N-alpha-AT"/>
</dbReference>
<dbReference type="PANTHER" id="PTHR37323">
    <property type="entry name" value="GCN5-RELATED N-ACETYLTRANSFERASE"/>
    <property type="match status" value="1"/>
</dbReference>
<reference evidence="7 8" key="1">
    <citation type="journal article" date="2010" name="J. Bacteriol.">
        <title>Genome sequence of Lentisphaera araneosa HTCC2155T, the type species of the order Lentisphaerales in the phylum Lentisphaerae.</title>
        <authorList>
            <person name="Thrash J.C."/>
            <person name="Cho J.C."/>
            <person name="Vergin K.L."/>
            <person name="Morris R.M."/>
            <person name="Giovannoni S.J."/>
        </authorList>
    </citation>
    <scope>NUCLEOTIDE SEQUENCE [LARGE SCALE GENOMIC DNA]</scope>
    <source>
        <strain evidence="7 8">HTCC2155</strain>
    </source>
</reference>
<dbReference type="RefSeq" id="WP_007278458.1">
    <property type="nucleotide sequence ID" value="NZ_ABCK01000007.1"/>
</dbReference>